<dbReference type="Proteomes" id="UP000217289">
    <property type="component" value="Chromosome"/>
</dbReference>
<organism evidence="1 2">
    <name type="scientific">Melittangium boletus DSM 14713</name>
    <dbReference type="NCBI Taxonomy" id="1294270"/>
    <lineage>
        <taxon>Bacteria</taxon>
        <taxon>Pseudomonadati</taxon>
        <taxon>Myxococcota</taxon>
        <taxon>Myxococcia</taxon>
        <taxon>Myxococcales</taxon>
        <taxon>Cystobacterineae</taxon>
        <taxon>Archangiaceae</taxon>
        <taxon>Melittangium</taxon>
    </lineage>
</organism>
<evidence type="ECO:0000313" key="1">
    <source>
        <dbReference type="EMBL" id="ATB30260.1"/>
    </source>
</evidence>
<keyword evidence="2" id="KW-1185">Reference proteome</keyword>
<dbReference type="AlphaFoldDB" id="A0A250IGB2"/>
<accession>A0A250IGB2</accession>
<protein>
    <submittedName>
        <fullName evidence="1">OmpA domain protein</fullName>
    </submittedName>
</protein>
<sequence length="287" mass="30352">MSAAQQPRTLPVFALERLHFDTSGMGSLVVGTGRSLEPGVARVSVQSHYERLPLNFARTWDPGITSVSLVENKLTGQLTAAVGVRPWLQVGTHLAYILGQQGQSVLGMSPPNGGGLEAAWASARVAPWRTRDGSPLNVAAELTAALPVGQARLLGREAYLFLPRLQAGIAAEGYQVGGEVSLLLRPRQDFTALTSRPHDVLGNEVRLGATVTSRGENDTATRPEVSMLLNLPLQGGRPSAEFLVGVRKHLVPSVDLFFLGGPGVGTAIDLPTLRLLVGASFVTAEAD</sequence>
<reference evidence="1 2" key="1">
    <citation type="submission" date="2017-06" db="EMBL/GenBank/DDBJ databases">
        <authorList>
            <person name="Kim H.J."/>
            <person name="Triplett B.A."/>
        </authorList>
    </citation>
    <scope>NUCLEOTIDE SEQUENCE [LARGE SCALE GENOMIC DNA]</scope>
    <source>
        <strain evidence="1 2">DSM 14713</strain>
    </source>
</reference>
<proteinExistence type="predicted"/>
<gene>
    <name evidence="1" type="ORF">MEBOL_003720</name>
</gene>
<dbReference type="KEGG" id="mbd:MEBOL_003720"/>
<name>A0A250IGB2_9BACT</name>
<dbReference type="EMBL" id="CP022163">
    <property type="protein sequence ID" value="ATB30260.1"/>
    <property type="molecule type" value="Genomic_DNA"/>
</dbReference>
<evidence type="ECO:0000313" key="2">
    <source>
        <dbReference type="Proteomes" id="UP000217289"/>
    </source>
</evidence>